<evidence type="ECO:0000256" key="1">
    <source>
        <dbReference type="SAM" id="MobiDB-lite"/>
    </source>
</evidence>
<feature type="non-terminal residue" evidence="2">
    <location>
        <position position="1"/>
    </location>
</feature>
<feature type="region of interest" description="Disordered" evidence="1">
    <location>
        <begin position="1"/>
        <end position="67"/>
    </location>
</feature>
<feature type="compositionally biased region" description="Low complexity" evidence="1">
    <location>
        <begin position="21"/>
        <end position="35"/>
    </location>
</feature>
<evidence type="ECO:0000313" key="2">
    <source>
        <dbReference type="EMBL" id="CAA9236401.1"/>
    </source>
</evidence>
<accession>A0A6J4I053</accession>
<reference evidence="2" key="1">
    <citation type="submission" date="2020-02" db="EMBL/GenBank/DDBJ databases">
        <authorList>
            <person name="Meier V. D."/>
        </authorList>
    </citation>
    <scope>NUCLEOTIDE SEQUENCE</scope>
    <source>
        <strain evidence="2">AVDCRST_MAG08</strain>
    </source>
</reference>
<feature type="compositionally biased region" description="Gly residues" evidence="1">
    <location>
        <begin position="1"/>
        <end position="13"/>
    </location>
</feature>
<gene>
    <name evidence="2" type="ORF">AVDCRST_MAG08-1379</name>
</gene>
<protein>
    <submittedName>
        <fullName evidence="2">Uncharacterized protein</fullName>
    </submittedName>
</protein>
<organism evidence="2">
    <name type="scientific">uncultured Acetobacteraceae bacterium</name>
    <dbReference type="NCBI Taxonomy" id="169975"/>
    <lineage>
        <taxon>Bacteria</taxon>
        <taxon>Pseudomonadati</taxon>
        <taxon>Pseudomonadota</taxon>
        <taxon>Alphaproteobacteria</taxon>
        <taxon>Acetobacterales</taxon>
        <taxon>Acetobacteraceae</taxon>
        <taxon>environmental samples</taxon>
    </lineage>
</organism>
<name>A0A6J4I053_9PROT</name>
<dbReference type="AlphaFoldDB" id="A0A6J4I053"/>
<proteinExistence type="predicted"/>
<feature type="non-terminal residue" evidence="2">
    <location>
        <position position="67"/>
    </location>
</feature>
<dbReference type="EMBL" id="CADCTG010000126">
    <property type="protein sequence ID" value="CAA9236401.1"/>
    <property type="molecule type" value="Genomic_DNA"/>
</dbReference>
<sequence>AGDPGTGRLGGVAGKRRSGRVHAAGARRPAAVLAGVQGGQHAAPQRSRVAGGARHGGTGRWRPEPGL</sequence>